<keyword evidence="3" id="KW-1185">Reference proteome</keyword>
<dbReference type="HOGENOM" id="CLU_1465719_0_0_11"/>
<gene>
    <name evidence="2" type="ORF">BN10_270015</name>
</gene>
<protein>
    <submittedName>
        <fullName evidence="2">Uncharacterized protein</fullName>
    </submittedName>
</protein>
<dbReference type="EMBL" id="CAIZ01000094">
    <property type="protein sequence ID" value="CCH69625.1"/>
    <property type="molecule type" value="Genomic_DNA"/>
</dbReference>
<organism evidence="2 3">
    <name type="scientific">Phycicoccus elongatus Lp2</name>
    <dbReference type="NCBI Taxonomy" id="1193181"/>
    <lineage>
        <taxon>Bacteria</taxon>
        <taxon>Bacillati</taxon>
        <taxon>Actinomycetota</taxon>
        <taxon>Actinomycetes</taxon>
        <taxon>Micrococcales</taxon>
        <taxon>Intrasporangiaceae</taxon>
        <taxon>Phycicoccus</taxon>
    </lineage>
</organism>
<sequence>MIRSMVKLGTAVAAGATLVLGGATAAGATPSATSADDGWHKVHEAWQPYVEGTLTLPADRYCGDFDLELSAQEQDIVSKVTTRWDTGGERTVAYKGPLLTRATNLSTGESVVIDLGGKAGALYRADGSLQTYSLNGPVGVGWPQDGGGLSRGYYLMDGKHVIDYAPDGTRTLTEDKGSETDVCRLVR</sequence>
<keyword evidence="1" id="KW-0732">Signal</keyword>
<feature type="chain" id="PRO_5004106202" evidence="1">
    <location>
        <begin position="26"/>
        <end position="187"/>
    </location>
</feature>
<evidence type="ECO:0000313" key="2">
    <source>
        <dbReference type="EMBL" id="CCH69625.1"/>
    </source>
</evidence>
<dbReference type="eggNOG" id="ENOG5033ZJD">
    <property type="taxonomic scope" value="Bacteria"/>
</dbReference>
<evidence type="ECO:0000256" key="1">
    <source>
        <dbReference type="SAM" id="SignalP"/>
    </source>
</evidence>
<dbReference type="AlphaFoldDB" id="N0E1L3"/>
<feature type="signal peptide" evidence="1">
    <location>
        <begin position="1"/>
        <end position="25"/>
    </location>
</feature>
<accession>N0E1L3</accession>
<dbReference type="STRING" id="1193181.BN10_270015"/>
<evidence type="ECO:0000313" key="3">
    <source>
        <dbReference type="Proteomes" id="UP000013167"/>
    </source>
</evidence>
<proteinExistence type="predicted"/>
<reference evidence="2 3" key="1">
    <citation type="journal article" date="2013" name="ISME J.">
        <title>A metabolic model for members of the genus Tetrasphaera involved in enhanced biological phosphorus removal.</title>
        <authorList>
            <person name="Kristiansen R."/>
            <person name="Nguyen H.T.T."/>
            <person name="Saunders A.M."/>
            <person name="Nielsen J.L."/>
            <person name="Wimmer R."/>
            <person name="Le V.Q."/>
            <person name="McIlroy S.J."/>
            <person name="Petrovski S."/>
            <person name="Seviour R.J."/>
            <person name="Calteau A."/>
            <person name="Nielsen K.L."/>
            <person name="Nielsen P.H."/>
        </authorList>
    </citation>
    <scope>NUCLEOTIDE SEQUENCE [LARGE SCALE GENOMIC DNA]</scope>
    <source>
        <strain evidence="2 3">Lp2</strain>
    </source>
</reference>
<dbReference type="Proteomes" id="UP000013167">
    <property type="component" value="Unassembled WGS sequence"/>
</dbReference>
<name>N0E1L3_9MICO</name>
<comment type="caution">
    <text evidence="2">The sequence shown here is derived from an EMBL/GenBank/DDBJ whole genome shotgun (WGS) entry which is preliminary data.</text>
</comment>